<dbReference type="Proteomes" id="UP001485459">
    <property type="component" value="Chromosome"/>
</dbReference>
<dbReference type="InterPro" id="IPR000169">
    <property type="entry name" value="Pept_cys_AS"/>
</dbReference>
<dbReference type="PANTHER" id="PTHR10363">
    <property type="entry name" value="BLEOMYCIN HYDROLASE"/>
    <property type="match status" value="1"/>
</dbReference>
<keyword evidence="1 4" id="KW-0645">Protease</keyword>
<dbReference type="InterPro" id="IPR000668">
    <property type="entry name" value="Peptidase_C1A_C"/>
</dbReference>
<dbReference type="Pfam" id="PF03051">
    <property type="entry name" value="Peptidase_C1_2"/>
    <property type="match status" value="1"/>
</dbReference>
<dbReference type="InterPro" id="IPR004134">
    <property type="entry name" value="Peptidase_C1B"/>
</dbReference>
<comment type="similarity">
    <text evidence="4">Belongs to the peptidase C1 family.</text>
</comment>
<evidence type="ECO:0000256" key="1">
    <source>
        <dbReference type="ARBA" id="ARBA00022670"/>
    </source>
</evidence>
<keyword evidence="5" id="KW-0732">Signal</keyword>
<dbReference type="RefSeq" id="WP_341835465.1">
    <property type="nucleotide sequence ID" value="NZ_CP149822.1"/>
</dbReference>
<evidence type="ECO:0000256" key="5">
    <source>
        <dbReference type="SAM" id="SignalP"/>
    </source>
</evidence>
<dbReference type="PIRSF" id="PIRSF005700">
    <property type="entry name" value="PepC"/>
    <property type="match status" value="1"/>
</dbReference>
<evidence type="ECO:0000256" key="4">
    <source>
        <dbReference type="PIRNR" id="PIRNR005700"/>
    </source>
</evidence>
<dbReference type="Gene3D" id="3.90.70.10">
    <property type="entry name" value="Cysteine proteinases"/>
    <property type="match status" value="1"/>
</dbReference>
<dbReference type="SUPFAM" id="SSF54001">
    <property type="entry name" value="Cysteine proteinases"/>
    <property type="match status" value="1"/>
</dbReference>
<protein>
    <recommendedName>
        <fullName evidence="4">Aminopeptidase</fullName>
    </recommendedName>
</protein>
<dbReference type="PANTHER" id="PTHR10363:SF2">
    <property type="entry name" value="BLEOMYCIN HYDROLASE"/>
    <property type="match status" value="1"/>
</dbReference>
<name>A0ABZ2YNR1_9BACT</name>
<dbReference type="Pfam" id="PF00112">
    <property type="entry name" value="Peptidase_C1"/>
    <property type="match status" value="1"/>
</dbReference>
<dbReference type="EMBL" id="CP149822">
    <property type="protein sequence ID" value="WZN40549.1"/>
    <property type="molecule type" value="Genomic_DNA"/>
</dbReference>
<dbReference type="PROSITE" id="PS00139">
    <property type="entry name" value="THIOL_PROTEASE_CYS"/>
    <property type="match status" value="1"/>
</dbReference>
<sequence>MRQQLMTCAVLLAGFAATAQETPRSIANPHAQEFTVIRNNAATTVKNQGMTGTCWCFSTVSLIESQCLKNGAASQPDLSEMFVVRNVYLMKARNYVKRQGAAQFGEGGLGHDVLIVAGRDGLMPESVYSGKLPGQEQFDHSKMADTLKKFLDTLLRRRPVDPKWEQRFAALMDQYMGAAPPAKFEYNGKTYTPQEYAKQVVKYDPADYVSLTSFTHHPVYSSFVLELPDNHANGSFYNVSLNELIGATWQAVQKGYTVMWDADVSNRGFAHNGGYALSPKYDSLWNRQQPDPSAAEVNVTPEYRQELFEKLVTQDDHLMHITGIGKGKDNKRFFIVKNSWGVGSKFEGYLYVSEPYFAVNTINVVVPKAALDKELKKKLHLL</sequence>
<dbReference type="InterPro" id="IPR038765">
    <property type="entry name" value="Papain-like_cys_pep_sf"/>
</dbReference>
<feature type="domain" description="Peptidase C1A papain C-terminal" evidence="6">
    <location>
        <begin position="39"/>
        <end position="84"/>
    </location>
</feature>
<evidence type="ECO:0000256" key="2">
    <source>
        <dbReference type="ARBA" id="ARBA00022801"/>
    </source>
</evidence>
<accession>A0ABZ2YNR1</accession>
<organism evidence="7 8">
    <name type="scientific">Chitinophaga pollutisoli</name>
    <dbReference type="NCBI Taxonomy" id="3133966"/>
    <lineage>
        <taxon>Bacteria</taxon>
        <taxon>Pseudomonadati</taxon>
        <taxon>Bacteroidota</taxon>
        <taxon>Chitinophagia</taxon>
        <taxon>Chitinophagales</taxon>
        <taxon>Chitinophagaceae</taxon>
        <taxon>Chitinophaga</taxon>
    </lineage>
</organism>
<evidence type="ECO:0000256" key="3">
    <source>
        <dbReference type="ARBA" id="ARBA00022807"/>
    </source>
</evidence>
<feature type="signal peptide" evidence="5">
    <location>
        <begin position="1"/>
        <end position="19"/>
    </location>
</feature>
<feature type="chain" id="PRO_5045270476" description="Aminopeptidase" evidence="5">
    <location>
        <begin position="20"/>
        <end position="382"/>
    </location>
</feature>
<keyword evidence="4" id="KW-0031">Aminopeptidase</keyword>
<keyword evidence="3 4" id="KW-0788">Thiol protease</keyword>
<keyword evidence="2 4" id="KW-0378">Hydrolase</keyword>
<evidence type="ECO:0000259" key="6">
    <source>
        <dbReference type="Pfam" id="PF00112"/>
    </source>
</evidence>
<reference evidence="8" key="1">
    <citation type="submission" date="2024-03" db="EMBL/GenBank/DDBJ databases">
        <title>Chitinophaga horti sp. nov., isolated from garden soil.</title>
        <authorList>
            <person name="Lee D.S."/>
            <person name="Han D.M."/>
            <person name="Baek J.H."/>
            <person name="Choi D.G."/>
            <person name="Jeon J.H."/>
            <person name="Jeon C.O."/>
        </authorList>
    </citation>
    <scope>NUCLEOTIDE SEQUENCE [LARGE SCALE GENOMIC DNA]</scope>
    <source>
        <strain evidence="8">GPA1</strain>
    </source>
</reference>
<gene>
    <name evidence="7" type="ORF">WJU16_21530</name>
</gene>
<evidence type="ECO:0000313" key="8">
    <source>
        <dbReference type="Proteomes" id="UP001485459"/>
    </source>
</evidence>
<keyword evidence="8" id="KW-1185">Reference proteome</keyword>
<proteinExistence type="inferred from homology"/>
<evidence type="ECO:0000313" key="7">
    <source>
        <dbReference type="EMBL" id="WZN40549.1"/>
    </source>
</evidence>